<dbReference type="Proteomes" id="UP001194580">
    <property type="component" value="Unassembled WGS sequence"/>
</dbReference>
<dbReference type="EMBL" id="JAAAIL010001711">
    <property type="protein sequence ID" value="KAG0265883.1"/>
    <property type="molecule type" value="Genomic_DNA"/>
</dbReference>
<proteinExistence type="predicted"/>
<dbReference type="AlphaFoldDB" id="A0AAD4D4K4"/>
<protein>
    <submittedName>
        <fullName evidence="1">Uncharacterized protein</fullName>
    </submittedName>
</protein>
<evidence type="ECO:0000313" key="2">
    <source>
        <dbReference type="Proteomes" id="UP001194580"/>
    </source>
</evidence>
<accession>A0AAD4D4K4</accession>
<keyword evidence="2" id="KW-1185">Reference proteome</keyword>
<reference evidence="1" key="1">
    <citation type="journal article" date="2020" name="Fungal Divers.">
        <title>Resolving the Mortierellaceae phylogeny through synthesis of multi-gene phylogenetics and phylogenomics.</title>
        <authorList>
            <person name="Vandepol N."/>
            <person name="Liber J."/>
            <person name="Desiro A."/>
            <person name="Na H."/>
            <person name="Kennedy M."/>
            <person name="Barry K."/>
            <person name="Grigoriev I.V."/>
            <person name="Miller A.N."/>
            <person name="O'Donnell K."/>
            <person name="Stajich J.E."/>
            <person name="Bonito G."/>
        </authorList>
    </citation>
    <scope>NUCLEOTIDE SEQUENCE</scope>
    <source>
        <strain evidence="1">NRRL 28262</strain>
    </source>
</reference>
<name>A0AAD4D4K4_9FUNG</name>
<comment type="caution">
    <text evidence="1">The sequence shown here is derived from an EMBL/GenBank/DDBJ whole genome shotgun (WGS) entry which is preliminary data.</text>
</comment>
<gene>
    <name evidence="1" type="ORF">BGZ95_003188</name>
</gene>
<evidence type="ECO:0000313" key="1">
    <source>
        <dbReference type="EMBL" id="KAG0265883.1"/>
    </source>
</evidence>
<organism evidence="1 2">
    <name type="scientific">Linnemannia exigua</name>
    <dbReference type="NCBI Taxonomy" id="604196"/>
    <lineage>
        <taxon>Eukaryota</taxon>
        <taxon>Fungi</taxon>
        <taxon>Fungi incertae sedis</taxon>
        <taxon>Mucoromycota</taxon>
        <taxon>Mortierellomycotina</taxon>
        <taxon>Mortierellomycetes</taxon>
        <taxon>Mortierellales</taxon>
        <taxon>Mortierellaceae</taxon>
        <taxon>Linnemannia</taxon>
    </lineage>
</organism>
<sequence length="989" mass="110721">MKPYQKFRRGSQIVLIAVRQDTDGTYYSELTDIQDTFPDASGFEVGGVTLVYLKDENNQRHSPLRIEHFPDDIVDVFTTVLKSQYAAAFVALPVHIEPYFPEEIEQQSTSTLSLLPPHACASIPISSYDVSSTLNSRLYRDPLAALSTIAAATTQTLHVVERSSAQSAANHLELLNYHNDLLKQNNELLMQQNLVLQRQEDARLLSEETLKIQKQAVDRLIVAQQRVDALLVQNYELHEYPIPRRFVILPESYKTFDPRRVVKERFRLFFLCECGEQCSADADQEKDASHPIPAKNQVHLANHAGYELTRPTEFYNRYGPYVLGMLRILKHCLVITSVVAPAVSLAHDQVSNVMQGVESIAKNTVEAAINSSITFLEKELGNSDAADDVRDFRSLQPGDDLADMMSDLRALEGADLRRLDTFLRNADEDKILGNLYRIVTTMGHVKWVCLEHYNASYRAFAMKAFIQTVETAGGTYYPQLAKVVITLTSRTGCKDFFGHLAGQASTVAELDVTFKWGFGSSDLSTFVEDLARSNVTIVKLDLKDNNNIPISGILLKYTPLLKLFSNRKLQGLQITGSNSFGDLTSKLSKHHHGLSSLRSFRHLDQIKGKDWIRLLEIISVSPDLIDLRLGALSNSVFESLSLSIAVEILSIAIGSPGLFRANQQRYGQWQGILSLTHLQSLHICGDIDGSMETIALFFRAISSTSTRLRELVYIEGPRTPEHLEEIIQASATSLEVLILEMPCPKPTSDIAVAPPTQSTIIPFSKLSHLHMSVGLSSSTFDQLMAILPNLELVHFGTNLQSKQLLPHLNFSTLQSLSLFNLDEEDLQPMIDAFLLNSQPCILKTLYLGSIKNIVQLPNLLKVIPLEQLYLFHLGEAALGRILPCLNMSKLSLLAILDVKYDWPMEAILVSKSQEFVREFCLHLGKPDEKFIEIKLAAAMVERMMKGVFSKNSRTPEGLLGTLPLLRISLLEADDFVRQYWQSIVSNASH</sequence>